<dbReference type="RefSeq" id="WP_260561123.1">
    <property type="nucleotide sequence ID" value="NZ_BAABEC010000069.1"/>
</dbReference>
<protein>
    <submittedName>
        <fullName evidence="5">2-phosphoglycerate kinase</fullName>
    </submittedName>
</protein>
<evidence type="ECO:0000259" key="4">
    <source>
        <dbReference type="PROSITE" id="PS51161"/>
    </source>
</evidence>
<dbReference type="InterPro" id="IPR027417">
    <property type="entry name" value="P-loop_NTPase"/>
</dbReference>
<keyword evidence="2 3" id="KW-0067">ATP-binding</keyword>
<dbReference type="NCBIfam" id="NF008994">
    <property type="entry name" value="PRK12337.1"/>
    <property type="match status" value="1"/>
</dbReference>
<dbReference type="Proteomes" id="UP001060261">
    <property type="component" value="Chromosome"/>
</dbReference>
<gene>
    <name evidence="5" type="ORF">N0D28_04165</name>
</gene>
<keyword evidence="6" id="KW-1185">Reference proteome</keyword>
<accession>A0ABY5YIG8</accession>
<proteinExistence type="predicted"/>
<keyword evidence="5" id="KW-0808">Transferase</keyword>
<reference evidence="5" key="1">
    <citation type="submission" date="2022-09" db="EMBL/GenBank/DDBJ databases">
        <title>genome sequence of Deinococcus rubellus.</title>
        <authorList>
            <person name="Srinivasan S."/>
        </authorList>
    </citation>
    <scope>NUCLEOTIDE SEQUENCE</scope>
    <source>
        <strain evidence="5">Ant6</strain>
    </source>
</reference>
<dbReference type="SUPFAM" id="SSF52540">
    <property type="entry name" value="P-loop containing nucleoside triphosphate hydrolases"/>
    <property type="match status" value="1"/>
</dbReference>
<evidence type="ECO:0000256" key="1">
    <source>
        <dbReference type="ARBA" id="ARBA00022741"/>
    </source>
</evidence>
<dbReference type="PANTHER" id="PTHR33477:SF3">
    <property type="entry name" value="P-LOOP NTPASE DOMAIN-CONTAINING PROTEIN LPA1 HOMOLOG 1"/>
    <property type="match status" value="1"/>
</dbReference>
<dbReference type="GO" id="GO:0016301">
    <property type="term" value="F:kinase activity"/>
    <property type="evidence" value="ECO:0007669"/>
    <property type="project" value="UniProtKB-KW"/>
</dbReference>
<dbReference type="EMBL" id="CP104213">
    <property type="protein sequence ID" value="UWX64864.1"/>
    <property type="molecule type" value="Genomic_DNA"/>
</dbReference>
<name>A0ABY5YIG8_9DEIO</name>
<sequence>MTRELQIGAAGRQWPFSRGLVAESVLNAGASPEVAAAVARRVEAQLRAGRRSSISTVQLKVLLVEVAQDIGGPALSASTQRQTAAFEDILVTAKKGELPFSRGVLARSLEDTGLSPREAYAVASQIDLRLRQQGVRSLSVAEIDDLTERTLQDLYGEQLKLTYRFLRENRGRLGVMGSGGDAPAPFSKGILTQSLLAAGVPPDSARKVARVTQRQLRGAEDRLVERRVIRERVEQLLEAEVGPEVAARYRLLQVIRHPPRPLVILLGGVSGTGKSYLAAEIAYRLGIARVVSTDSIREVMRSMVSPALLPTLHASTFSAWQALVDPNAEQPDHPSTEALLAGFREQVQQVSVGLDAVVRRSIEEGMSVVLEGVHLVPGYLSARHGAIVIPMLVTLPDEDEHRRHFESRDKQTTQSRPLHRYMRYFEEIRAMQDDLEALARRLDVPLLDSLSIDESADQAVDVVMRRLLTELSPAERLNLLGQEDLRLEEIGLAKAAEPLESGRKLP</sequence>
<evidence type="ECO:0000256" key="3">
    <source>
        <dbReference type="PROSITE-ProRule" id="PRU00492"/>
    </source>
</evidence>
<dbReference type="PROSITE" id="PS51161">
    <property type="entry name" value="ATP_CONE"/>
    <property type="match status" value="1"/>
</dbReference>
<organism evidence="5 6">
    <name type="scientific">Deinococcus rubellus</name>
    <dbReference type="NCBI Taxonomy" id="1889240"/>
    <lineage>
        <taxon>Bacteria</taxon>
        <taxon>Thermotogati</taxon>
        <taxon>Deinococcota</taxon>
        <taxon>Deinococci</taxon>
        <taxon>Deinococcales</taxon>
        <taxon>Deinococcaceae</taxon>
        <taxon>Deinococcus</taxon>
    </lineage>
</organism>
<keyword evidence="5" id="KW-0418">Kinase</keyword>
<dbReference type="InterPro" id="IPR005144">
    <property type="entry name" value="ATP-cone_dom"/>
</dbReference>
<feature type="domain" description="ATP-cone" evidence="4">
    <location>
        <begin position="173"/>
        <end position="260"/>
    </location>
</feature>
<evidence type="ECO:0000313" key="5">
    <source>
        <dbReference type="EMBL" id="UWX64864.1"/>
    </source>
</evidence>
<evidence type="ECO:0000313" key="6">
    <source>
        <dbReference type="Proteomes" id="UP001060261"/>
    </source>
</evidence>
<keyword evidence="1 3" id="KW-0547">Nucleotide-binding</keyword>
<evidence type="ECO:0000256" key="2">
    <source>
        <dbReference type="ARBA" id="ARBA00022840"/>
    </source>
</evidence>
<dbReference type="PANTHER" id="PTHR33477">
    <property type="entry name" value="P-LOOP NTPASE DOMAIN-CONTAINING PROTEIN LPA1 HOMOLOG 1"/>
    <property type="match status" value="1"/>
</dbReference>
<dbReference type="Gene3D" id="3.40.50.300">
    <property type="entry name" value="P-loop containing nucleotide triphosphate hydrolases"/>
    <property type="match status" value="1"/>
</dbReference>